<comment type="caution">
    <text evidence="2">The sequence shown here is derived from an EMBL/GenBank/DDBJ whole genome shotgun (WGS) entry which is preliminary data.</text>
</comment>
<gene>
    <name evidence="2" type="ORF">OLX77_10165</name>
</gene>
<name>A0A9X4MHN2_9BACT</name>
<evidence type="ECO:0000256" key="1">
    <source>
        <dbReference type="SAM" id="MobiDB-lite"/>
    </source>
</evidence>
<sequence>MDWLHKTIDEYEKDEKDKEKRAAVEKAKLEKELNETRRNATQKLSEIYKVFVSIKKELQKRKYPCEAVLGGARDAHSDEQINTSVSLVVDRQTRFQGNKLSPEIDPSITFKHDGRSKYLTIKSRLSGSSEFDESKVELSMVTNEYLSEITEKFIKSFFSINQ</sequence>
<dbReference type="Proteomes" id="UP001154240">
    <property type="component" value="Unassembled WGS sequence"/>
</dbReference>
<organism evidence="2 3">
    <name type="scientific">Thiovibrio frasassiensis</name>
    <dbReference type="NCBI Taxonomy" id="2984131"/>
    <lineage>
        <taxon>Bacteria</taxon>
        <taxon>Pseudomonadati</taxon>
        <taxon>Thermodesulfobacteriota</taxon>
        <taxon>Desulfobulbia</taxon>
        <taxon>Desulfobulbales</taxon>
        <taxon>Thiovibrionaceae</taxon>
        <taxon>Thiovibrio</taxon>
    </lineage>
</organism>
<dbReference type="AlphaFoldDB" id="A0A9X4MHN2"/>
<reference evidence="2" key="1">
    <citation type="journal article" date="2022" name="bioRxiv">
        <title>Thiovibrio frasassiensisgen. nov., sp. nov., an autotrophic, elemental sulfur disproportionating bacterium isolated from sulfidic karst sediment, and proposal of Thiovibrionaceae fam. nov.</title>
        <authorList>
            <person name="Aronson H."/>
            <person name="Thomas C."/>
            <person name="Bhattacharyya M."/>
            <person name="Eckstein S."/>
            <person name="Jensen S."/>
            <person name="Barco R."/>
            <person name="Macalady J."/>
            <person name="Amend J."/>
        </authorList>
    </citation>
    <scope>NUCLEOTIDE SEQUENCE</scope>
    <source>
        <strain evidence="2">RS19-109</strain>
    </source>
</reference>
<reference evidence="2" key="2">
    <citation type="submission" date="2022-10" db="EMBL/GenBank/DDBJ databases">
        <authorList>
            <person name="Aronson H.S."/>
        </authorList>
    </citation>
    <scope>NUCLEOTIDE SEQUENCE</scope>
    <source>
        <strain evidence="2">RS19-109</strain>
    </source>
</reference>
<keyword evidence="3" id="KW-1185">Reference proteome</keyword>
<dbReference type="RefSeq" id="WP_307633482.1">
    <property type="nucleotide sequence ID" value="NZ_JAPHEH010000001.1"/>
</dbReference>
<accession>A0A9X4MHN2</accession>
<evidence type="ECO:0000313" key="2">
    <source>
        <dbReference type="EMBL" id="MDG4476516.1"/>
    </source>
</evidence>
<dbReference type="EMBL" id="JAPHEH010000001">
    <property type="protein sequence ID" value="MDG4476516.1"/>
    <property type="molecule type" value="Genomic_DNA"/>
</dbReference>
<evidence type="ECO:0000313" key="3">
    <source>
        <dbReference type="Proteomes" id="UP001154240"/>
    </source>
</evidence>
<protein>
    <submittedName>
        <fullName evidence="2">Uncharacterized protein</fullName>
    </submittedName>
</protein>
<feature type="region of interest" description="Disordered" evidence="1">
    <location>
        <begin position="1"/>
        <end position="20"/>
    </location>
</feature>
<proteinExistence type="predicted"/>